<keyword evidence="2" id="KW-1185">Reference proteome</keyword>
<reference evidence="1" key="1">
    <citation type="submission" date="2021-03" db="EMBL/GenBank/DDBJ databases">
        <title>Draft genome sequence of rust myrtle Austropuccinia psidii MF-1, a brazilian biotype.</title>
        <authorList>
            <person name="Quecine M.C."/>
            <person name="Pachon D.M.R."/>
            <person name="Bonatelli M.L."/>
            <person name="Correr F.H."/>
            <person name="Franceschini L.M."/>
            <person name="Leite T.F."/>
            <person name="Margarido G.R.A."/>
            <person name="Almeida C.A."/>
            <person name="Ferrarezi J.A."/>
            <person name="Labate C.A."/>
        </authorList>
    </citation>
    <scope>NUCLEOTIDE SEQUENCE</scope>
    <source>
        <strain evidence="1">MF-1</strain>
    </source>
</reference>
<comment type="caution">
    <text evidence="1">The sequence shown here is derived from an EMBL/GenBank/DDBJ whole genome shotgun (WGS) entry which is preliminary data.</text>
</comment>
<sequence>MNPYSLPHMVNPPQSQIATLLVLEIQTSSGNIPNASKQYQNEPLPQAVNHYPGFMTQTQEIIPRLRYNYVTCYNTAPDNISGEWSAQKIIRGE</sequence>
<dbReference type="EMBL" id="AVOT02010382">
    <property type="protein sequence ID" value="MBW0490047.1"/>
    <property type="molecule type" value="Genomic_DNA"/>
</dbReference>
<evidence type="ECO:0000313" key="2">
    <source>
        <dbReference type="Proteomes" id="UP000765509"/>
    </source>
</evidence>
<organism evidence="1 2">
    <name type="scientific">Austropuccinia psidii MF-1</name>
    <dbReference type="NCBI Taxonomy" id="1389203"/>
    <lineage>
        <taxon>Eukaryota</taxon>
        <taxon>Fungi</taxon>
        <taxon>Dikarya</taxon>
        <taxon>Basidiomycota</taxon>
        <taxon>Pucciniomycotina</taxon>
        <taxon>Pucciniomycetes</taxon>
        <taxon>Pucciniales</taxon>
        <taxon>Sphaerophragmiaceae</taxon>
        <taxon>Austropuccinia</taxon>
    </lineage>
</organism>
<evidence type="ECO:0000313" key="1">
    <source>
        <dbReference type="EMBL" id="MBW0490047.1"/>
    </source>
</evidence>
<dbReference type="AlphaFoldDB" id="A0A9Q3H3T3"/>
<name>A0A9Q3H3T3_9BASI</name>
<gene>
    <name evidence="1" type="ORF">O181_029762</name>
</gene>
<proteinExistence type="predicted"/>
<dbReference type="Proteomes" id="UP000765509">
    <property type="component" value="Unassembled WGS sequence"/>
</dbReference>
<accession>A0A9Q3H3T3</accession>
<protein>
    <submittedName>
        <fullName evidence="1">Uncharacterized protein</fullName>
    </submittedName>
</protein>